<dbReference type="Gene3D" id="3.10.180.10">
    <property type="entry name" value="2,3-Dihydroxybiphenyl 1,2-Dioxygenase, domain 1"/>
    <property type="match status" value="1"/>
</dbReference>
<keyword evidence="12" id="KW-1185">Reference proteome</keyword>
<dbReference type="KEGG" id="spu:577572"/>
<feature type="binding site" evidence="8">
    <location>
        <position position="97"/>
    </location>
    <ligand>
        <name>Zn(2+)</name>
        <dbReference type="ChEBI" id="CHEBI:29105"/>
        <note>ligand shared between dimeric partners</note>
    </ligand>
</feature>
<feature type="binding site" evidence="8">
    <location>
        <position position="125"/>
    </location>
    <ligand>
        <name>Zn(2+)</name>
        <dbReference type="ChEBI" id="CHEBI:29105"/>
        <note>ligand shared between dimeric partners</note>
    </ligand>
</feature>
<dbReference type="PROSITE" id="PS00935">
    <property type="entry name" value="GLYOXALASE_I_2"/>
    <property type="match status" value="1"/>
</dbReference>
<comment type="similarity">
    <text evidence="2 9">Belongs to the glyoxalase I family.</text>
</comment>
<dbReference type="InParanoid" id="A0A7M7RC49"/>
<dbReference type="RefSeq" id="XP_782882.1">
    <property type="nucleotide sequence ID" value="XM_777789.4"/>
</dbReference>
<dbReference type="PANTHER" id="PTHR10374:SF30">
    <property type="entry name" value="LACTOYLGLUTATHIONE LYASE"/>
    <property type="match status" value="1"/>
</dbReference>
<feature type="binding site" evidence="8">
    <location>
        <position position="31"/>
    </location>
    <ligand>
        <name>Zn(2+)</name>
        <dbReference type="ChEBI" id="CHEBI:29105"/>
        <note>ligand shared between dimeric partners</note>
    </ligand>
</feature>
<dbReference type="InterPro" id="IPR029068">
    <property type="entry name" value="Glyas_Bleomycin-R_OHBP_Dase"/>
</dbReference>
<keyword evidence="5 8" id="KW-0862">Zinc</keyword>
<dbReference type="GO" id="GO:0004462">
    <property type="term" value="F:lactoylglutathione lyase activity"/>
    <property type="evidence" value="ECO:0007669"/>
    <property type="project" value="UniProtKB-UniRule"/>
</dbReference>
<organism evidence="11 12">
    <name type="scientific">Strongylocentrotus purpuratus</name>
    <name type="common">Purple sea urchin</name>
    <dbReference type="NCBI Taxonomy" id="7668"/>
    <lineage>
        <taxon>Eukaryota</taxon>
        <taxon>Metazoa</taxon>
        <taxon>Echinodermata</taxon>
        <taxon>Eleutherozoa</taxon>
        <taxon>Echinozoa</taxon>
        <taxon>Echinoidea</taxon>
        <taxon>Euechinoidea</taxon>
        <taxon>Echinacea</taxon>
        <taxon>Camarodonta</taxon>
        <taxon>Echinidea</taxon>
        <taxon>Strongylocentrotidae</taxon>
        <taxon>Strongylocentrotus</taxon>
    </lineage>
</organism>
<evidence type="ECO:0000256" key="6">
    <source>
        <dbReference type="ARBA" id="ARBA00023239"/>
    </source>
</evidence>
<feature type="binding site" evidence="8">
    <location>
        <position position="171"/>
    </location>
    <ligand>
        <name>Zn(2+)</name>
        <dbReference type="ChEBI" id="CHEBI:29105"/>
        <note>ligand shared between dimeric partners</note>
    </ligand>
</feature>
<comment type="catalytic activity">
    <reaction evidence="9">
        <text>(R)-S-lactoylglutathione = methylglyoxal + glutathione</text>
        <dbReference type="Rhea" id="RHEA:19069"/>
        <dbReference type="ChEBI" id="CHEBI:17158"/>
        <dbReference type="ChEBI" id="CHEBI:57474"/>
        <dbReference type="ChEBI" id="CHEBI:57925"/>
        <dbReference type="EC" id="4.4.1.5"/>
    </reaction>
</comment>
<dbReference type="EC" id="4.4.1.5" evidence="3 9"/>
<feature type="domain" description="VOC" evidence="10">
    <location>
        <begin position="28"/>
        <end position="175"/>
    </location>
</feature>
<dbReference type="GO" id="GO:0046872">
    <property type="term" value="F:metal ion binding"/>
    <property type="evidence" value="ECO:0007669"/>
    <property type="project" value="UniProtKB-UniRule"/>
</dbReference>
<evidence type="ECO:0000256" key="2">
    <source>
        <dbReference type="ARBA" id="ARBA00010363"/>
    </source>
</evidence>
<dbReference type="InterPro" id="IPR037523">
    <property type="entry name" value="VOC_core"/>
</dbReference>
<dbReference type="PROSITE" id="PS51819">
    <property type="entry name" value="VOC"/>
    <property type="match status" value="1"/>
</dbReference>
<keyword evidence="4 8" id="KW-0479">Metal-binding</keyword>
<dbReference type="Proteomes" id="UP000007110">
    <property type="component" value="Unassembled WGS sequence"/>
</dbReference>
<dbReference type="CDD" id="cd07233">
    <property type="entry name" value="GlxI_Zn"/>
    <property type="match status" value="1"/>
</dbReference>
<evidence type="ECO:0000256" key="7">
    <source>
        <dbReference type="PIRSR" id="PIRSR604361-1"/>
    </source>
</evidence>
<dbReference type="PROSITE" id="PS00934">
    <property type="entry name" value="GLYOXALASE_I_1"/>
    <property type="match status" value="1"/>
</dbReference>
<dbReference type="InterPro" id="IPR018146">
    <property type="entry name" value="Glyoxalase_1_CS"/>
</dbReference>
<dbReference type="NCBIfam" id="TIGR00068">
    <property type="entry name" value="glyox_I"/>
    <property type="match status" value="1"/>
</dbReference>
<dbReference type="OMA" id="IGYKLNH"/>
<evidence type="ECO:0000256" key="1">
    <source>
        <dbReference type="ARBA" id="ARBA00005008"/>
    </source>
</evidence>
<dbReference type="OrthoDB" id="16820at2759"/>
<evidence type="ECO:0000313" key="12">
    <source>
        <dbReference type="Proteomes" id="UP000007110"/>
    </source>
</evidence>
<dbReference type="GeneID" id="577572"/>
<reference evidence="11" key="2">
    <citation type="submission" date="2021-01" db="UniProtKB">
        <authorList>
            <consortium name="EnsemblMetazoa"/>
        </authorList>
    </citation>
    <scope>IDENTIFICATION</scope>
</reference>
<comment type="cofactor">
    <cofactor evidence="8">
        <name>Zn(2+)</name>
        <dbReference type="ChEBI" id="CHEBI:29105"/>
    </cofactor>
    <text evidence="8">Binds 1 zinc ion per subunit. In the homodimer, two zinc ions are bound between subunits.</text>
</comment>
<dbReference type="SUPFAM" id="SSF54593">
    <property type="entry name" value="Glyoxalase/Bleomycin resistance protein/Dihydroxybiphenyl dioxygenase"/>
    <property type="match status" value="1"/>
</dbReference>
<dbReference type="EnsemblMetazoa" id="XM_777789">
    <property type="protein sequence ID" value="XP_782882"/>
    <property type="gene ID" value="LOC577572"/>
</dbReference>
<accession>A0A7M7RC49</accession>
<protein>
    <recommendedName>
        <fullName evidence="3 9">Lactoylglutathione lyase</fullName>
        <ecNumber evidence="3 9">4.4.1.5</ecNumber>
    </recommendedName>
    <alternativeName>
        <fullName evidence="9">Glyoxalase I</fullName>
    </alternativeName>
</protein>
<dbReference type="Pfam" id="PF00903">
    <property type="entry name" value="Glyoxalase"/>
    <property type="match status" value="1"/>
</dbReference>
<dbReference type="InterPro" id="IPR004360">
    <property type="entry name" value="Glyas_Fos-R_dOase_dom"/>
</dbReference>
<dbReference type="PANTHER" id="PTHR10374">
    <property type="entry name" value="LACTOYLGLUTATHIONE LYASE GLYOXALASE I"/>
    <property type="match status" value="1"/>
</dbReference>
<proteinExistence type="inferred from homology"/>
<dbReference type="InterPro" id="IPR004361">
    <property type="entry name" value="Glyoxalase_1"/>
</dbReference>
<evidence type="ECO:0000256" key="9">
    <source>
        <dbReference type="RuleBase" id="RU361179"/>
    </source>
</evidence>
<dbReference type="AlphaFoldDB" id="A0A7M7RC49"/>
<evidence type="ECO:0000259" key="10">
    <source>
        <dbReference type="PROSITE" id="PS51819"/>
    </source>
</evidence>
<keyword evidence="6 9" id="KW-0456">Lyase</keyword>
<dbReference type="UniPathway" id="UPA00619">
    <property type="reaction ID" value="UER00675"/>
</dbReference>
<comment type="pathway">
    <text evidence="1 9">Secondary metabolite metabolism; methylglyoxal degradation; (R)-lactate from methylglyoxal: step 1/2.</text>
</comment>
<evidence type="ECO:0000256" key="8">
    <source>
        <dbReference type="PIRSR" id="PIRSR604361-3"/>
    </source>
</evidence>
<evidence type="ECO:0000256" key="5">
    <source>
        <dbReference type="ARBA" id="ARBA00022833"/>
    </source>
</evidence>
<name>A0A7M7RC49_STRPU</name>
<evidence type="ECO:0000256" key="3">
    <source>
        <dbReference type="ARBA" id="ARBA00012081"/>
    </source>
</evidence>
<feature type="active site" description="Proton donor/acceptor" evidence="7">
    <location>
        <position position="171"/>
    </location>
</feature>
<evidence type="ECO:0000313" key="11">
    <source>
        <dbReference type="EnsemblMetazoa" id="XP_782882"/>
    </source>
</evidence>
<reference evidence="12" key="1">
    <citation type="submission" date="2015-02" db="EMBL/GenBank/DDBJ databases">
        <title>Genome sequencing for Strongylocentrotus purpuratus.</title>
        <authorList>
            <person name="Murali S."/>
            <person name="Liu Y."/>
            <person name="Vee V."/>
            <person name="English A."/>
            <person name="Wang M."/>
            <person name="Skinner E."/>
            <person name="Han Y."/>
            <person name="Muzny D.M."/>
            <person name="Worley K.C."/>
            <person name="Gibbs R.A."/>
        </authorList>
    </citation>
    <scope>NUCLEOTIDE SEQUENCE</scope>
</reference>
<evidence type="ECO:0000256" key="4">
    <source>
        <dbReference type="ARBA" id="ARBA00022723"/>
    </source>
</evidence>
<comment type="function">
    <text evidence="9">Catalyzes the conversion of hemimercaptal, formed from methylglyoxal and glutathione, to S-lactoylglutathione.</text>
</comment>
<dbReference type="FunCoup" id="A0A7M7RC49">
    <property type="interactions" value="1077"/>
</dbReference>
<sequence length="192" mass="22122">MAEQVNSLQAEQVSQYCATPDPSTKGFIMQQTMFRIQDPRKSLDFYTRVLGMRLFTRLDFPERKFSLFFLGYAEESAIPKDETKRIRWTFMQPATIELRYIYGTDTDETFTGYHNGNTEPQGFGHIGLSVPDVYAACERFRTQGVKFVMKPDEGPMKGMAFIQDPDGYWIEILSADNLAKQCGKPESTHVYY</sequence>